<feature type="domain" description="N-acetyltransferase" evidence="2">
    <location>
        <begin position="4"/>
        <end position="156"/>
    </location>
</feature>
<sequence length="162" mass="18189">MGIVTVREYDDSFKEAVINLILGIQRKEFGVPVTREGQPDLSAIPDFYQTGNGNFWVALHDGAVAGTVSLKDIGNGQGALRKMFVGPAYRGAPYRTGQQLLDVLLEWARGRGVRDIYLGTTEKFLAAHRFYEKNGFAPFPKELLPENFPLMSVDTRFYRRCP</sequence>
<dbReference type="PANTHER" id="PTHR13947:SF37">
    <property type="entry name" value="LD18367P"/>
    <property type="match status" value="1"/>
</dbReference>
<evidence type="ECO:0000259" key="2">
    <source>
        <dbReference type="PROSITE" id="PS51186"/>
    </source>
</evidence>
<keyword evidence="1 3" id="KW-0808">Transferase</keyword>
<name>A0A212KD99_9DELT</name>
<organism evidence="3">
    <name type="scientific">uncultured delta proteobacterium</name>
    <dbReference type="NCBI Taxonomy" id="34034"/>
    <lineage>
        <taxon>Bacteria</taxon>
        <taxon>Deltaproteobacteria</taxon>
        <taxon>environmental samples</taxon>
    </lineage>
</organism>
<proteinExistence type="predicted"/>
<reference evidence="3" key="1">
    <citation type="submission" date="2016-04" db="EMBL/GenBank/DDBJ databases">
        <authorList>
            <person name="Evans L.H."/>
            <person name="Alamgir A."/>
            <person name="Owens N."/>
            <person name="Weber N.D."/>
            <person name="Virtaneva K."/>
            <person name="Barbian K."/>
            <person name="Babar A."/>
            <person name="Rosenke K."/>
        </authorList>
    </citation>
    <scope>NUCLEOTIDE SEQUENCE</scope>
    <source>
        <strain evidence="3">86</strain>
    </source>
</reference>
<dbReference type="InterPro" id="IPR000182">
    <property type="entry name" value="GNAT_dom"/>
</dbReference>
<dbReference type="PROSITE" id="PS51186">
    <property type="entry name" value="GNAT"/>
    <property type="match status" value="1"/>
</dbReference>
<dbReference type="Pfam" id="PF00583">
    <property type="entry name" value="Acetyltransf_1"/>
    <property type="match status" value="1"/>
</dbReference>
<accession>A0A212KD99</accession>
<dbReference type="GO" id="GO:0008080">
    <property type="term" value="F:N-acetyltransferase activity"/>
    <property type="evidence" value="ECO:0007669"/>
    <property type="project" value="InterPro"/>
</dbReference>
<dbReference type="SUPFAM" id="SSF55729">
    <property type="entry name" value="Acyl-CoA N-acyltransferases (Nat)"/>
    <property type="match status" value="1"/>
</dbReference>
<dbReference type="CDD" id="cd04301">
    <property type="entry name" value="NAT_SF"/>
    <property type="match status" value="1"/>
</dbReference>
<dbReference type="PANTHER" id="PTHR13947">
    <property type="entry name" value="GNAT FAMILY N-ACETYLTRANSFERASE"/>
    <property type="match status" value="1"/>
</dbReference>
<protein>
    <submittedName>
        <fullName evidence="3">Acetyltransferase, N-acetylglutamate synthase</fullName>
    </submittedName>
</protein>
<gene>
    <name evidence="3" type="ORF">KL86DPRO_50232</name>
</gene>
<evidence type="ECO:0000256" key="1">
    <source>
        <dbReference type="ARBA" id="ARBA00022679"/>
    </source>
</evidence>
<dbReference type="AlphaFoldDB" id="A0A212KD99"/>
<dbReference type="Gene3D" id="3.40.630.30">
    <property type="match status" value="1"/>
</dbReference>
<evidence type="ECO:0000313" key="3">
    <source>
        <dbReference type="EMBL" id="SBW09642.1"/>
    </source>
</evidence>
<dbReference type="InterPro" id="IPR050769">
    <property type="entry name" value="NAT_camello-type"/>
</dbReference>
<dbReference type="InterPro" id="IPR016181">
    <property type="entry name" value="Acyl_CoA_acyltransferase"/>
</dbReference>
<dbReference type="EMBL" id="FLUQ01000005">
    <property type="protein sequence ID" value="SBW09642.1"/>
    <property type="molecule type" value="Genomic_DNA"/>
</dbReference>